<dbReference type="Proteomes" id="UP000606922">
    <property type="component" value="Unassembled WGS sequence"/>
</dbReference>
<proteinExistence type="predicted"/>
<evidence type="ECO:0000313" key="3">
    <source>
        <dbReference type="EMBL" id="GGB14665.1"/>
    </source>
</evidence>
<gene>
    <name evidence="3" type="ORF">GCM10010979_31560</name>
</gene>
<organism evidence="3 4">
    <name type="scientific">Conyzicola nivalis</name>
    <dbReference type="NCBI Taxonomy" id="1477021"/>
    <lineage>
        <taxon>Bacteria</taxon>
        <taxon>Bacillati</taxon>
        <taxon>Actinomycetota</taxon>
        <taxon>Actinomycetes</taxon>
        <taxon>Micrococcales</taxon>
        <taxon>Microbacteriaceae</taxon>
        <taxon>Conyzicola</taxon>
    </lineage>
</organism>
<keyword evidence="4" id="KW-1185">Reference proteome</keyword>
<name>A0A916WLY5_9MICO</name>
<reference evidence="3" key="1">
    <citation type="journal article" date="2014" name="Int. J. Syst. Evol. Microbiol.">
        <title>Complete genome sequence of Corynebacterium casei LMG S-19264T (=DSM 44701T), isolated from a smear-ripened cheese.</title>
        <authorList>
            <consortium name="US DOE Joint Genome Institute (JGI-PGF)"/>
            <person name="Walter F."/>
            <person name="Albersmeier A."/>
            <person name="Kalinowski J."/>
            <person name="Ruckert C."/>
        </authorList>
    </citation>
    <scope>NUCLEOTIDE SEQUENCE</scope>
    <source>
        <strain evidence="3">CGMCC 1.12813</strain>
    </source>
</reference>
<feature type="region of interest" description="Disordered" evidence="1">
    <location>
        <begin position="18"/>
        <end position="55"/>
    </location>
</feature>
<evidence type="ECO:0000256" key="1">
    <source>
        <dbReference type="SAM" id="MobiDB-lite"/>
    </source>
</evidence>
<reference evidence="3" key="2">
    <citation type="submission" date="2020-09" db="EMBL/GenBank/DDBJ databases">
        <authorList>
            <person name="Sun Q."/>
            <person name="Zhou Y."/>
        </authorList>
    </citation>
    <scope>NUCLEOTIDE SEQUENCE</scope>
    <source>
        <strain evidence="3">CGMCC 1.12813</strain>
    </source>
</reference>
<evidence type="ECO:0000313" key="4">
    <source>
        <dbReference type="Proteomes" id="UP000606922"/>
    </source>
</evidence>
<dbReference type="AlphaFoldDB" id="A0A916WLY5"/>
<keyword evidence="2" id="KW-1133">Transmembrane helix</keyword>
<sequence length="228" mass="23597">MAFGSSAALASVTDDDDNGIGITIEVTPGPVAPAPAATTTPATTTTRPTTPTKPAADVVAPVADKPVPAEGEVDLGGILFVSGLTSVYDWSLNPLDGASETSLTVRNVSKSTFTSTVRFWADGPIGNRLGEVHNVSITDLKPGETRTVEARLDGIGQSTFVQVHATLMPPKVVDGVELDSLTRDQFVVIPPWAVAALGGIGVLGFAGVSVAQFLRRPTFRFGFRGVPA</sequence>
<comment type="caution">
    <text evidence="3">The sequence shown here is derived from an EMBL/GenBank/DDBJ whole genome shotgun (WGS) entry which is preliminary data.</text>
</comment>
<keyword evidence="2" id="KW-0812">Transmembrane</keyword>
<evidence type="ECO:0000256" key="2">
    <source>
        <dbReference type="SAM" id="Phobius"/>
    </source>
</evidence>
<feature type="compositionally biased region" description="Low complexity" evidence="1">
    <location>
        <begin position="34"/>
        <end position="55"/>
    </location>
</feature>
<accession>A0A916WLY5</accession>
<dbReference type="EMBL" id="BMGB01000002">
    <property type="protein sequence ID" value="GGB14665.1"/>
    <property type="molecule type" value="Genomic_DNA"/>
</dbReference>
<keyword evidence="2" id="KW-0472">Membrane</keyword>
<protein>
    <submittedName>
        <fullName evidence="3">Uncharacterized protein</fullName>
    </submittedName>
</protein>
<feature type="transmembrane region" description="Helical" evidence="2">
    <location>
        <begin position="192"/>
        <end position="214"/>
    </location>
</feature>